<feature type="transmembrane region" description="Helical" evidence="12">
    <location>
        <begin position="153"/>
        <end position="182"/>
    </location>
</feature>
<dbReference type="PANTHER" id="PTHR15422">
    <property type="entry name" value="OS05G0565100 PROTEIN"/>
    <property type="match status" value="1"/>
</dbReference>
<evidence type="ECO:0000256" key="11">
    <source>
        <dbReference type="ARBA" id="ARBA00024225"/>
    </source>
</evidence>
<dbReference type="PROSITE" id="PS50939">
    <property type="entry name" value="CYTOCHROME_B561"/>
    <property type="match status" value="1"/>
</dbReference>
<dbReference type="EMBL" id="OU896710">
    <property type="protein sequence ID" value="CAG9821233.1"/>
    <property type="molecule type" value="Genomic_DNA"/>
</dbReference>
<evidence type="ECO:0000256" key="1">
    <source>
        <dbReference type="ARBA" id="ARBA00001970"/>
    </source>
</evidence>
<reference evidence="14" key="1">
    <citation type="submission" date="2022-01" db="EMBL/GenBank/DDBJ databases">
        <authorList>
            <person name="King R."/>
        </authorList>
    </citation>
    <scope>NUCLEOTIDE SEQUENCE</scope>
</reference>
<dbReference type="EC" id="7.2.1.3" evidence="11"/>
<dbReference type="GO" id="GO:0140575">
    <property type="term" value="F:transmembrane monodehydroascorbate reductase activity"/>
    <property type="evidence" value="ECO:0007669"/>
    <property type="project" value="InterPro"/>
</dbReference>
<reference evidence="14" key="2">
    <citation type="submission" date="2022-10" db="EMBL/GenBank/DDBJ databases">
        <authorList>
            <consortium name="ENA_rothamsted_submissions"/>
            <consortium name="culmorum"/>
            <person name="King R."/>
        </authorList>
    </citation>
    <scope>NUCLEOTIDE SEQUENCE</scope>
</reference>
<keyword evidence="15" id="KW-1185">Reference proteome</keyword>
<feature type="transmembrane region" description="Helical" evidence="12">
    <location>
        <begin position="194"/>
        <end position="217"/>
    </location>
</feature>
<dbReference type="SMART" id="SM00665">
    <property type="entry name" value="B561"/>
    <property type="match status" value="1"/>
</dbReference>
<feature type="transmembrane region" description="Helical" evidence="12">
    <location>
        <begin position="84"/>
        <end position="102"/>
    </location>
</feature>
<dbReference type="AlphaFoldDB" id="A0A9N9X3P3"/>
<keyword evidence="5 12" id="KW-0812">Transmembrane</keyword>
<dbReference type="Proteomes" id="UP001153737">
    <property type="component" value="Chromosome 4"/>
</dbReference>
<dbReference type="Pfam" id="PF03188">
    <property type="entry name" value="Cytochrom_B561"/>
    <property type="match status" value="1"/>
</dbReference>
<evidence type="ECO:0000259" key="13">
    <source>
        <dbReference type="PROSITE" id="PS50939"/>
    </source>
</evidence>
<gene>
    <name evidence="14" type="ORF">PHAECO_LOCUS7956</name>
</gene>
<accession>A0A9N9X3P3</accession>
<dbReference type="PANTHER" id="PTHR15422:SF43">
    <property type="entry name" value="ASCORBATE FERRIREDUCTASE (TRANSMEMBRANE)"/>
    <property type="match status" value="1"/>
</dbReference>
<evidence type="ECO:0000256" key="2">
    <source>
        <dbReference type="ARBA" id="ARBA00004141"/>
    </source>
</evidence>
<dbReference type="InterPro" id="IPR006593">
    <property type="entry name" value="Cyt_b561/ferric_Rdtase_TM"/>
</dbReference>
<feature type="transmembrane region" description="Helical" evidence="12">
    <location>
        <begin position="12"/>
        <end position="34"/>
    </location>
</feature>
<evidence type="ECO:0000256" key="8">
    <source>
        <dbReference type="ARBA" id="ARBA00022989"/>
    </source>
</evidence>
<evidence type="ECO:0000256" key="12">
    <source>
        <dbReference type="SAM" id="Phobius"/>
    </source>
</evidence>
<comment type="cofactor">
    <cofactor evidence="1">
        <name>heme b</name>
        <dbReference type="ChEBI" id="CHEBI:60344"/>
    </cofactor>
</comment>
<evidence type="ECO:0000313" key="14">
    <source>
        <dbReference type="EMBL" id="CAG9821233.1"/>
    </source>
</evidence>
<keyword evidence="8 12" id="KW-1133">Transmembrane helix</keyword>
<keyword evidence="4" id="KW-0349">Heme</keyword>
<dbReference type="Gene3D" id="1.20.120.1770">
    <property type="match status" value="1"/>
</dbReference>
<dbReference type="GO" id="GO:0140571">
    <property type="term" value="F:transmembrane ascorbate ferrireductase activity"/>
    <property type="evidence" value="ECO:0007669"/>
    <property type="project" value="UniProtKB-EC"/>
</dbReference>
<evidence type="ECO:0000256" key="3">
    <source>
        <dbReference type="ARBA" id="ARBA00022448"/>
    </source>
</evidence>
<evidence type="ECO:0000256" key="6">
    <source>
        <dbReference type="ARBA" id="ARBA00022723"/>
    </source>
</evidence>
<comment type="subcellular location">
    <subcellularLocation>
        <location evidence="2">Membrane</location>
        <topology evidence="2">Multi-pass membrane protein</topology>
    </subcellularLocation>
</comment>
<organism evidence="14 15">
    <name type="scientific">Phaedon cochleariae</name>
    <name type="common">Mustard beetle</name>
    <dbReference type="NCBI Taxonomy" id="80249"/>
    <lineage>
        <taxon>Eukaryota</taxon>
        <taxon>Metazoa</taxon>
        <taxon>Ecdysozoa</taxon>
        <taxon>Arthropoda</taxon>
        <taxon>Hexapoda</taxon>
        <taxon>Insecta</taxon>
        <taxon>Pterygota</taxon>
        <taxon>Neoptera</taxon>
        <taxon>Endopterygota</taxon>
        <taxon>Coleoptera</taxon>
        <taxon>Polyphaga</taxon>
        <taxon>Cucujiformia</taxon>
        <taxon>Chrysomeloidea</taxon>
        <taxon>Chrysomelidae</taxon>
        <taxon>Chrysomelinae</taxon>
        <taxon>Chrysomelini</taxon>
        <taxon>Phaedon</taxon>
    </lineage>
</organism>
<evidence type="ECO:0000256" key="7">
    <source>
        <dbReference type="ARBA" id="ARBA00022982"/>
    </source>
</evidence>
<keyword evidence="3" id="KW-0813">Transport</keyword>
<keyword evidence="6" id="KW-0479">Metal-binding</keyword>
<name>A0A9N9X3P3_PHACE</name>
<evidence type="ECO:0000256" key="5">
    <source>
        <dbReference type="ARBA" id="ARBA00022692"/>
    </source>
</evidence>
<dbReference type="GO" id="GO:0016020">
    <property type="term" value="C:membrane"/>
    <property type="evidence" value="ECO:0007669"/>
    <property type="project" value="UniProtKB-SubCell"/>
</dbReference>
<evidence type="ECO:0000256" key="10">
    <source>
        <dbReference type="ARBA" id="ARBA00023136"/>
    </source>
</evidence>
<proteinExistence type="predicted"/>
<evidence type="ECO:0000256" key="9">
    <source>
        <dbReference type="ARBA" id="ARBA00023004"/>
    </source>
</evidence>
<keyword evidence="10 12" id="KW-0472">Membrane</keyword>
<feature type="transmembrane region" description="Helical" evidence="12">
    <location>
        <begin position="46"/>
        <end position="64"/>
    </location>
</feature>
<evidence type="ECO:0000313" key="15">
    <source>
        <dbReference type="Proteomes" id="UP001153737"/>
    </source>
</evidence>
<protein>
    <recommendedName>
        <fullName evidence="11">ascorbate ferrireductase (transmembrane)</fullName>
        <ecNumber evidence="11">7.2.1.3</ecNumber>
    </recommendedName>
</protein>
<dbReference type="OrthoDB" id="432881at2759"/>
<evidence type="ECO:0000256" key="4">
    <source>
        <dbReference type="ARBA" id="ARBA00022617"/>
    </source>
</evidence>
<keyword evidence="7" id="KW-0249">Electron transport</keyword>
<dbReference type="GO" id="GO:0046872">
    <property type="term" value="F:metal ion binding"/>
    <property type="evidence" value="ECO:0007669"/>
    <property type="project" value="UniProtKB-KW"/>
</dbReference>
<feature type="transmembrane region" description="Helical" evidence="12">
    <location>
        <begin position="122"/>
        <end position="141"/>
    </location>
</feature>
<sequence length="220" mass="24672">MISQSAKDRAIYITEVIFQQILAIFCVIILWELFSQSNYDFSTKRTWHILLCVFGFALCMAEGVQIFRKESIVTVGNNRLDKAMAHLIVMCVAFLSITIGISLKISEKSDLNREHFNSTHGILGLSSWIIAFVTALGGVIVKNSDRLNIGRPSLFKFVHILFGVSAYVLGIVSLGYGLHYLLVIGSNRIHGRDFLIALMSIYVSYSLIGPCLSLFHFMKK</sequence>
<keyword evidence="9" id="KW-0408">Iron</keyword>
<feature type="domain" description="Cytochrome b561" evidence="13">
    <location>
        <begin position="10"/>
        <end position="215"/>
    </location>
</feature>
<dbReference type="InterPro" id="IPR045150">
    <property type="entry name" value="CYB561D1/2"/>
</dbReference>